<dbReference type="Proteomes" id="UP000663852">
    <property type="component" value="Unassembled WGS sequence"/>
</dbReference>
<dbReference type="PANTHER" id="PTHR47018:SF3">
    <property type="entry name" value="MYCBP-ASSOCIATED PROTEIN"/>
    <property type="match status" value="1"/>
</dbReference>
<gene>
    <name evidence="1" type="ORF">EDS130_LOCUS42442</name>
</gene>
<dbReference type="EMBL" id="CAJNOJ010000618">
    <property type="protein sequence ID" value="CAF1497880.1"/>
    <property type="molecule type" value="Genomic_DNA"/>
</dbReference>
<dbReference type="OrthoDB" id="5975337at2759"/>
<organism evidence="1 2">
    <name type="scientific">Adineta ricciae</name>
    <name type="common">Rotifer</name>
    <dbReference type="NCBI Taxonomy" id="249248"/>
    <lineage>
        <taxon>Eukaryota</taxon>
        <taxon>Metazoa</taxon>
        <taxon>Spiralia</taxon>
        <taxon>Gnathifera</taxon>
        <taxon>Rotifera</taxon>
        <taxon>Eurotatoria</taxon>
        <taxon>Bdelloidea</taxon>
        <taxon>Adinetida</taxon>
        <taxon>Adinetidae</taxon>
        <taxon>Adineta</taxon>
    </lineage>
</organism>
<dbReference type="PANTHER" id="PTHR47018">
    <property type="entry name" value="CXC DOMAIN-CONTAINING PROTEIN-RELATED"/>
    <property type="match status" value="1"/>
</dbReference>
<sequence>MGYLLGNEIFRHERSKQLLSITNRLGHTPSYSTIMRLQHDAAQNVRKTNDPLVVLQQKEKSSTYSQNFIFKVADNFDINPDTLYGNNSIHILNQIIVTTSENDEISIKVRDIVDDLLNETSNSHDPPSFVSTSQSTMTTSATDSSFSYKMFTDDSLFLPLLAYGITKYANDSSQSSNRFLLSVSPVRVPLMAGFFATYLGSEQRPLHTVSYLTPINEDPNSELTAEKCLDETKKLCVDTKYQKEGVLVVDEKIYRSCLKVKRRNPDLFRNIFVYAGDFHLMKNMMVVIWSIRKGSGIEDVLELIYKGATLRAIFEVHYFNKSLRCCKLFYTALHILCLEAFFSTTSSTSSTASSVKKLKDIIDNIPSEFMKDSIAQEWFQRLLDNIRQTDIANALRKWTTESAAENSTFPLWFFILHHLLEPLFELYISIRSCNFSARNAALNRFVPIFFSTNHRNYSRLCAQHLLDLQTASSYLFERISRAFAVTRSRRKFSSIALDQMIECTINKHGKGKGGITGRLNEEAIQNWTDSFAFRALASSTLHETCGIETDTNSIDSHVECSPNRKALDDGDLSMIIKKCRLVFHDDIIMNITSFYERGHDVFITFINERLITKTIPVDAPLKAMPLLKLINAENYVPDKPYSSRTTSSSSQKYQDLNTLVKMADDQIYQTIIIAQQRNLKPLADLFAHCDTHNINLKPLADLFAHCDTHNINLLNQQAKSNIIDVLSKIYPSSFYSSCPVTTQESAIDRIDIVFDSAESKKIKMFTKRHENYIEKCSYHLNGNDKLESPFSKFVHSNLAALAACVKDCWMEPELIGRLPKNRLLLVSGSDQSAIQLQNGHVPIPDYILESTQIEADTRIILHTNAISIDEQQKTVFVQASDIDVVLLSIEFSSSIILDQLILLFFNMNTKKTTYIDVKSIGNDLRRQFIDPHLLLVLHALSGCDTTSFIRNITKENLFQRFFECPTLYSPIINLLSVPPSQEAIEAAEKLLINCYSFNSAAKSLNDLRGMMASVRIKDRSRKNVSIWHDALEPNSLPPSMEHMGYEYSLDTNRFRIKWSILSEYPDDHRLETCGQCKGNCTRCKCYKNGLPCTFFCKCNQETCSNQNANNFSFNNSSHQQISKLELSTIFSQNDNEYDKLSIASVLSNVNNQSIAASGFNGTFDQSYEDVKGDCSAVNPSTVTNSTAFSHIKHDHTYCLDKDLEMVVPKRRRLSSTSSNFTSNQLLFRSPCATSSPVHPRTTNIQTQSIFKTPLPITSTPRRAARFRKCYGKPKAHSQPTTH</sequence>
<name>A0A815STB1_ADIRI</name>
<evidence type="ECO:0008006" key="3">
    <source>
        <dbReference type="Google" id="ProtNLM"/>
    </source>
</evidence>
<protein>
    <recommendedName>
        <fullName evidence="3">Tesmin/TSO1-like CXC domain-containing protein</fullName>
    </recommendedName>
</protein>
<accession>A0A815STB1</accession>
<evidence type="ECO:0000313" key="2">
    <source>
        <dbReference type="Proteomes" id="UP000663852"/>
    </source>
</evidence>
<proteinExistence type="predicted"/>
<reference evidence="1" key="1">
    <citation type="submission" date="2021-02" db="EMBL/GenBank/DDBJ databases">
        <authorList>
            <person name="Nowell W R."/>
        </authorList>
    </citation>
    <scope>NUCLEOTIDE SEQUENCE</scope>
</reference>
<evidence type="ECO:0000313" key="1">
    <source>
        <dbReference type="EMBL" id="CAF1497880.1"/>
    </source>
</evidence>
<comment type="caution">
    <text evidence="1">The sequence shown here is derived from an EMBL/GenBank/DDBJ whole genome shotgun (WGS) entry which is preliminary data.</text>
</comment>